<comment type="catalytic activity">
    <reaction evidence="24">
        <text>a fatty acyl-CoA + H2O = a fatty acid + CoA + H(+)</text>
        <dbReference type="Rhea" id="RHEA:16781"/>
        <dbReference type="ChEBI" id="CHEBI:15377"/>
        <dbReference type="ChEBI" id="CHEBI:15378"/>
        <dbReference type="ChEBI" id="CHEBI:28868"/>
        <dbReference type="ChEBI" id="CHEBI:57287"/>
        <dbReference type="ChEBI" id="CHEBI:77636"/>
    </reaction>
    <physiologicalReaction direction="left-to-right" evidence="24">
        <dbReference type="Rhea" id="RHEA:16782"/>
    </physiologicalReaction>
</comment>
<dbReference type="GO" id="GO:0005829">
    <property type="term" value="C:cytosol"/>
    <property type="evidence" value="ECO:0007669"/>
    <property type="project" value="UniProtKB-SubCell"/>
</dbReference>
<keyword evidence="10" id="KW-0378">Hydrolase</keyword>
<evidence type="ECO:0000256" key="11">
    <source>
        <dbReference type="ARBA" id="ARBA00022989"/>
    </source>
</evidence>
<dbReference type="InterPro" id="IPR003280">
    <property type="entry name" value="2pore_dom_K_chnl"/>
</dbReference>
<comment type="similarity">
    <text evidence="6">Belongs to the thioesterase PaaI family.</text>
</comment>
<evidence type="ECO:0000256" key="23">
    <source>
        <dbReference type="ARBA" id="ARBA00050199"/>
    </source>
</evidence>
<evidence type="ECO:0000256" key="14">
    <source>
        <dbReference type="ARBA" id="ARBA00023098"/>
    </source>
</evidence>
<evidence type="ECO:0000256" key="29">
    <source>
        <dbReference type="ARBA" id="ARBA00081533"/>
    </source>
</evidence>
<evidence type="ECO:0000256" key="2">
    <source>
        <dbReference type="ARBA" id="ARBA00004141"/>
    </source>
</evidence>
<dbReference type="GO" id="GO:0030322">
    <property type="term" value="P:stabilization of membrane potential"/>
    <property type="evidence" value="ECO:0007669"/>
    <property type="project" value="TreeGrafter"/>
</dbReference>
<dbReference type="GO" id="GO:0005634">
    <property type="term" value="C:nucleus"/>
    <property type="evidence" value="ECO:0007669"/>
    <property type="project" value="UniProtKB-SubCell"/>
</dbReference>
<keyword evidence="7 31" id="KW-0813">Transport</keyword>
<feature type="transmembrane region" description="Helical" evidence="33">
    <location>
        <begin position="142"/>
        <end position="162"/>
    </location>
</feature>
<dbReference type="GO" id="GO:0005886">
    <property type="term" value="C:plasma membrane"/>
    <property type="evidence" value="ECO:0007669"/>
    <property type="project" value="TreeGrafter"/>
</dbReference>
<keyword evidence="13 31" id="KW-0406">Ion transport</keyword>
<evidence type="ECO:0000256" key="18">
    <source>
        <dbReference type="ARBA" id="ARBA00023242"/>
    </source>
</evidence>
<comment type="function">
    <text evidence="25">Catalyzes the hydrolysis of acyl-CoAs into free fatty acids and coenzyme A (CoASH), regulating their respective intracellular levels. Has acyl-CoA thioesterase activity towards medium (C12) and long-chain (C18) fatty acyl-CoA substrates. Can also hydrolyze 3-hydroxyphenylacetyl-CoA and 3,4-dihydroxyphenylacetyl-CoA (in vitro). May play a role in controlling adaptive thermogenesis.</text>
</comment>
<feature type="domain" description="Potassium channel" evidence="35">
    <location>
        <begin position="243"/>
        <end position="298"/>
    </location>
</feature>
<comment type="catalytic activity">
    <reaction evidence="20">
        <text>octanoyl-CoA + H2O = octanoate + CoA + H(+)</text>
        <dbReference type="Rhea" id="RHEA:30143"/>
        <dbReference type="ChEBI" id="CHEBI:15377"/>
        <dbReference type="ChEBI" id="CHEBI:15378"/>
        <dbReference type="ChEBI" id="CHEBI:25646"/>
        <dbReference type="ChEBI" id="CHEBI:57287"/>
        <dbReference type="ChEBI" id="CHEBI:57386"/>
    </reaction>
    <physiologicalReaction direction="left-to-right" evidence="20">
        <dbReference type="Rhea" id="RHEA:30144"/>
    </physiologicalReaction>
</comment>
<evidence type="ECO:0000256" key="25">
    <source>
        <dbReference type="ARBA" id="ARBA00058205"/>
    </source>
</evidence>
<evidence type="ECO:0000259" key="35">
    <source>
        <dbReference type="Pfam" id="PF07885"/>
    </source>
</evidence>
<organism evidence="36 37">
    <name type="scientific">Steinernema hermaphroditum</name>
    <dbReference type="NCBI Taxonomy" id="289476"/>
    <lineage>
        <taxon>Eukaryota</taxon>
        <taxon>Metazoa</taxon>
        <taxon>Ecdysozoa</taxon>
        <taxon>Nematoda</taxon>
        <taxon>Chromadorea</taxon>
        <taxon>Rhabditida</taxon>
        <taxon>Tylenchina</taxon>
        <taxon>Panagrolaimomorpha</taxon>
        <taxon>Strongyloidoidea</taxon>
        <taxon>Steinernematidae</taxon>
        <taxon>Steinernema</taxon>
    </lineage>
</organism>
<dbReference type="InterPro" id="IPR006683">
    <property type="entry name" value="Thioestr_dom"/>
</dbReference>
<dbReference type="GO" id="GO:0160215">
    <property type="term" value="F:deacylase activity"/>
    <property type="evidence" value="ECO:0007669"/>
    <property type="project" value="UniProtKB-ARBA"/>
</dbReference>
<dbReference type="Gene3D" id="3.10.129.10">
    <property type="entry name" value="Hotdog Thioesterase"/>
    <property type="match status" value="1"/>
</dbReference>
<evidence type="ECO:0000256" key="32">
    <source>
        <dbReference type="SAM" id="MobiDB-lite"/>
    </source>
</evidence>
<evidence type="ECO:0000256" key="8">
    <source>
        <dbReference type="ARBA" id="ARBA00022490"/>
    </source>
</evidence>
<evidence type="ECO:0000256" key="33">
    <source>
        <dbReference type="SAM" id="Phobius"/>
    </source>
</evidence>
<feature type="transmembrane region" description="Helical" evidence="33">
    <location>
        <begin position="277"/>
        <end position="298"/>
    </location>
</feature>
<evidence type="ECO:0000256" key="31">
    <source>
        <dbReference type="RuleBase" id="RU003857"/>
    </source>
</evidence>
<evidence type="ECO:0000256" key="12">
    <source>
        <dbReference type="ARBA" id="ARBA00022990"/>
    </source>
</evidence>
<comment type="catalytic activity">
    <reaction evidence="23">
        <text>hexanoyl-CoA + H2O = hexanoate + CoA + H(+)</text>
        <dbReference type="Rhea" id="RHEA:40115"/>
        <dbReference type="ChEBI" id="CHEBI:15377"/>
        <dbReference type="ChEBI" id="CHEBI:15378"/>
        <dbReference type="ChEBI" id="CHEBI:17120"/>
        <dbReference type="ChEBI" id="CHEBI:57287"/>
        <dbReference type="ChEBI" id="CHEBI:62620"/>
    </reaction>
    <physiologicalReaction direction="left-to-right" evidence="23">
        <dbReference type="Rhea" id="RHEA:40116"/>
    </physiologicalReaction>
</comment>
<dbReference type="InterPro" id="IPR013099">
    <property type="entry name" value="K_chnl_dom"/>
</dbReference>
<comment type="catalytic activity">
    <reaction evidence="21">
        <text>decanoyl-CoA + H2O = decanoate + CoA + H(+)</text>
        <dbReference type="Rhea" id="RHEA:40059"/>
        <dbReference type="ChEBI" id="CHEBI:15377"/>
        <dbReference type="ChEBI" id="CHEBI:15378"/>
        <dbReference type="ChEBI" id="CHEBI:27689"/>
        <dbReference type="ChEBI" id="CHEBI:57287"/>
        <dbReference type="ChEBI" id="CHEBI:61430"/>
    </reaction>
    <physiologicalReaction direction="left-to-right" evidence="21">
        <dbReference type="Rhea" id="RHEA:40060"/>
    </physiologicalReaction>
</comment>
<reference evidence="36" key="1">
    <citation type="submission" date="2023-06" db="EMBL/GenBank/DDBJ databases">
        <title>Genomic analysis of the entomopathogenic nematode Steinernema hermaphroditum.</title>
        <authorList>
            <person name="Schwarz E.M."/>
            <person name="Heppert J.K."/>
            <person name="Baniya A."/>
            <person name="Schwartz H.T."/>
            <person name="Tan C.-H."/>
            <person name="Antoshechkin I."/>
            <person name="Sternberg P.W."/>
            <person name="Goodrich-Blair H."/>
            <person name="Dillman A.R."/>
        </authorList>
    </citation>
    <scope>NUCLEOTIDE SEQUENCE</scope>
    <source>
        <strain evidence="36">PS9179</strain>
        <tissue evidence="36">Whole animal</tissue>
    </source>
</reference>
<dbReference type="Pfam" id="PF07885">
    <property type="entry name" value="Ion_trans_2"/>
    <property type="match status" value="2"/>
</dbReference>
<accession>A0AA39I8T1</accession>
<evidence type="ECO:0000256" key="10">
    <source>
        <dbReference type="ARBA" id="ARBA00022801"/>
    </source>
</evidence>
<feature type="domain" description="Potassium channel" evidence="35">
    <location>
        <begin position="349"/>
        <end position="424"/>
    </location>
</feature>
<keyword evidence="15" id="KW-0496">Mitochondrion</keyword>
<evidence type="ECO:0000256" key="17">
    <source>
        <dbReference type="ARBA" id="ARBA00023212"/>
    </source>
</evidence>
<evidence type="ECO:0000313" key="37">
    <source>
        <dbReference type="Proteomes" id="UP001175271"/>
    </source>
</evidence>
<dbReference type="AlphaFoldDB" id="A0AA39I8T1"/>
<keyword evidence="19 31" id="KW-0407">Ion channel</keyword>
<keyword evidence="11 33" id="KW-1133">Transmembrane helix</keyword>
<dbReference type="GO" id="GO:0006629">
    <property type="term" value="P:lipid metabolic process"/>
    <property type="evidence" value="ECO:0007669"/>
    <property type="project" value="UniProtKB-KW"/>
</dbReference>
<dbReference type="InterPro" id="IPR029069">
    <property type="entry name" value="HotDog_dom_sf"/>
</dbReference>
<evidence type="ECO:0000256" key="28">
    <source>
        <dbReference type="ARBA" id="ARBA00075657"/>
    </source>
</evidence>
<evidence type="ECO:0000256" key="15">
    <source>
        <dbReference type="ARBA" id="ARBA00023128"/>
    </source>
</evidence>
<name>A0AA39I8T1_9BILA</name>
<feature type="transmembrane region" description="Helical" evidence="33">
    <location>
        <begin position="243"/>
        <end position="265"/>
    </location>
</feature>
<evidence type="ECO:0000256" key="6">
    <source>
        <dbReference type="ARBA" id="ARBA00008324"/>
    </source>
</evidence>
<proteinExistence type="inferred from homology"/>
<protein>
    <recommendedName>
        <fullName evidence="27">Acyl-coenzyme A thioesterase 13</fullName>
    </recommendedName>
    <alternativeName>
        <fullName evidence="29">Hotdog-fold thioesterase superfamily member 2</fullName>
    </alternativeName>
    <alternativeName>
        <fullName evidence="28">Palmitoyl-CoA hydrolase</fullName>
    </alternativeName>
    <alternativeName>
        <fullName evidence="30">Thioesterase superfamily member 2</fullName>
    </alternativeName>
</protein>
<dbReference type="GO" id="GO:0005819">
    <property type="term" value="C:spindle"/>
    <property type="evidence" value="ECO:0007669"/>
    <property type="project" value="UniProtKB-SubCell"/>
</dbReference>
<evidence type="ECO:0000256" key="1">
    <source>
        <dbReference type="ARBA" id="ARBA00004123"/>
    </source>
</evidence>
<dbReference type="SUPFAM" id="SSF81324">
    <property type="entry name" value="Voltage-gated potassium channels"/>
    <property type="match status" value="2"/>
</dbReference>
<evidence type="ECO:0000256" key="24">
    <source>
        <dbReference type="ARBA" id="ARBA00052976"/>
    </source>
</evidence>
<evidence type="ECO:0000256" key="3">
    <source>
        <dbReference type="ARBA" id="ARBA00004173"/>
    </source>
</evidence>
<keyword evidence="37" id="KW-1185">Reference proteome</keyword>
<evidence type="ECO:0000256" key="20">
    <source>
        <dbReference type="ARBA" id="ARBA00047588"/>
    </source>
</evidence>
<keyword evidence="14" id="KW-0443">Lipid metabolism</keyword>
<dbReference type="GO" id="GO:0022841">
    <property type="term" value="F:potassium ion leak channel activity"/>
    <property type="evidence" value="ECO:0007669"/>
    <property type="project" value="TreeGrafter"/>
</dbReference>
<dbReference type="Proteomes" id="UP001175271">
    <property type="component" value="Unassembled WGS sequence"/>
</dbReference>
<sequence>MVTVVEAPVRVHVVGEVDVDLEKGMFQRRLSADVSKVSIMNPNFLLTPPTPKIIRRVSFNDTVEQDSGNVFTFDENHAPSLDPTPILQPIVNEHSVRQETLKTLDECFKFIPSPQRKFLHSRRPNVFQTVSIKHSHWGIRHIVLVGILVIYAALGGLIFLGLESGHEKRTLMEQKTKLDGLFSDLSTKLIDLTNVTADNSPLTSIRDDINNIVRKYYVLMLIAEDKYQGSILQKTENNTIHGIWYYESAVFYAMTTFSTIGYGTITCHTMGGKIATVVYSVIGIPLMLVVLSDIGRVLLGVFTRSYNRCRFYILRLRTKWKIRKGLDVPLLRLKSYKAVPFPFYMTIVVVALYLVICSVIVSFFDIRNGHFDGMSFANALYFAFISMSTIGFGDVMPANLMYNPLVQLIFLFGLALISVINSTLYESCEASFMKFVYRMEKWIVNATLRKKTTYDTCGYNVFKNLSANIQLLAVAVPIFDEQEEKKIEHFLEPKEAIKLPHALAILSESLADIRPSLGTFRAIARSNSKLSERALRIKPEVRKKRSMTVTAVPLSYHSSLEKEDSLEEHRKNRGATVSVLDVPFMPFQYLNRGYEGDNEDDTSTTGSGSFSGKEKPEVQKKPKEREKHRYNLSVDAMENGCVQQNGIDENLVFLQKMLDDYKGQDNFNRVARKVTAVAANEKSIVVELTVENEHVNGKGTLHGGQTASLVDIVTARAVGMTVRDRGMVSVEIAVSYLLPVKLGETILIEGKVLKCGRNIAFTECEFRRKSDNALVAKGKHTLAFMHKPVTNQF</sequence>
<evidence type="ECO:0000256" key="26">
    <source>
        <dbReference type="ARBA" id="ARBA00064709"/>
    </source>
</evidence>
<evidence type="ECO:0000256" key="19">
    <source>
        <dbReference type="ARBA" id="ARBA00023303"/>
    </source>
</evidence>
<dbReference type="Gene3D" id="1.10.287.70">
    <property type="match status" value="1"/>
</dbReference>
<keyword evidence="8" id="KW-0963">Cytoplasm</keyword>
<dbReference type="GO" id="GO:0016788">
    <property type="term" value="F:hydrolase activity, acting on ester bonds"/>
    <property type="evidence" value="ECO:0007669"/>
    <property type="project" value="UniProtKB-ARBA"/>
</dbReference>
<dbReference type="EMBL" id="JAUCMV010000002">
    <property type="protein sequence ID" value="KAK0419081.1"/>
    <property type="molecule type" value="Genomic_DNA"/>
</dbReference>
<keyword evidence="16 33" id="KW-0472">Membrane</keyword>
<feature type="transmembrane region" description="Helical" evidence="33">
    <location>
        <begin position="405"/>
        <end position="425"/>
    </location>
</feature>
<evidence type="ECO:0000256" key="16">
    <source>
        <dbReference type="ARBA" id="ARBA00023136"/>
    </source>
</evidence>
<gene>
    <name evidence="36" type="ORF">QR680_013945</name>
</gene>
<feature type="region of interest" description="Disordered" evidence="32">
    <location>
        <begin position="592"/>
        <end position="626"/>
    </location>
</feature>
<comment type="similarity">
    <text evidence="31">Belongs to the two pore domain potassium channel (TC 1.A.1.8) family.</text>
</comment>
<evidence type="ECO:0000256" key="30">
    <source>
        <dbReference type="ARBA" id="ARBA00083956"/>
    </source>
</evidence>
<comment type="caution">
    <text evidence="36">The sequence shown here is derived from an EMBL/GenBank/DDBJ whole genome shotgun (WGS) entry which is preliminary data.</text>
</comment>
<dbReference type="Pfam" id="PF03061">
    <property type="entry name" value="4HBT"/>
    <property type="match status" value="1"/>
</dbReference>
<evidence type="ECO:0000256" key="27">
    <source>
        <dbReference type="ARBA" id="ARBA00067273"/>
    </source>
</evidence>
<evidence type="ECO:0000256" key="7">
    <source>
        <dbReference type="ARBA" id="ARBA00022448"/>
    </source>
</evidence>
<dbReference type="PANTHER" id="PTHR11003:SF66">
    <property type="entry name" value="POTASSIUM CHANNEL DOMAIN-CONTAINING PROTEIN"/>
    <property type="match status" value="1"/>
</dbReference>
<keyword evidence="9 31" id="KW-0812">Transmembrane</keyword>
<dbReference type="InterPro" id="IPR003736">
    <property type="entry name" value="PAAI_dom"/>
</dbReference>
<feature type="domain" description="Thioesterase" evidence="34">
    <location>
        <begin position="699"/>
        <end position="772"/>
    </location>
</feature>
<feature type="transmembrane region" description="Helical" evidence="33">
    <location>
        <begin position="376"/>
        <end position="393"/>
    </location>
</feature>
<evidence type="ECO:0000256" key="4">
    <source>
        <dbReference type="ARBA" id="ARBA00004186"/>
    </source>
</evidence>
<evidence type="ECO:0000313" key="36">
    <source>
        <dbReference type="EMBL" id="KAK0419081.1"/>
    </source>
</evidence>
<comment type="subcellular location">
    <subcellularLocation>
        <location evidence="4">Cytoplasm</location>
        <location evidence="4">Cytoskeleton</location>
        <location evidence="4">Spindle</location>
    </subcellularLocation>
    <subcellularLocation>
        <location evidence="5">Cytoplasm</location>
        <location evidence="5">Cytosol</location>
    </subcellularLocation>
    <subcellularLocation>
        <location evidence="2">Membrane</location>
        <topology evidence="2">Multi-pass membrane protein</topology>
    </subcellularLocation>
    <subcellularLocation>
        <location evidence="3">Mitochondrion</location>
    </subcellularLocation>
    <subcellularLocation>
        <location evidence="1">Nucleus</location>
    </subcellularLocation>
</comment>
<dbReference type="PANTHER" id="PTHR11003">
    <property type="entry name" value="POTASSIUM CHANNEL, SUBFAMILY K"/>
    <property type="match status" value="1"/>
</dbReference>
<evidence type="ECO:0000256" key="13">
    <source>
        <dbReference type="ARBA" id="ARBA00023065"/>
    </source>
</evidence>
<dbReference type="GO" id="GO:0015271">
    <property type="term" value="F:outward rectifier potassium channel activity"/>
    <property type="evidence" value="ECO:0007669"/>
    <property type="project" value="TreeGrafter"/>
</dbReference>
<feature type="transmembrane region" description="Helical" evidence="33">
    <location>
        <begin position="341"/>
        <end position="364"/>
    </location>
</feature>
<keyword evidence="18" id="KW-0539">Nucleus</keyword>
<keyword evidence="17" id="KW-0206">Cytoskeleton</keyword>
<dbReference type="NCBIfam" id="TIGR00369">
    <property type="entry name" value="unchar_dom_1"/>
    <property type="match status" value="1"/>
</dbReference>
<dbReference type="PRINTS" id="PR01333">
    <property type="entry name" value="2POREKCHANEL"/>
</dbReference>
<feature type="compositionally biased region" description="Basic and acidic residues" evidence="32">
    <location>
        <begin position="612"/>
        <end position="626"/>
    </location>
</feature>
<dbReference type="SUPFAM" id="SSF54637">
    <property type="entry name" value="Thioesterase/thiol ester dehydrase-isomerase"/>
    <property type="match status" value="1"/>
</dbReference>
<dbReference type="FunFam" id="3.10.129.10:FF:000021">
    <property type="entry name" value="Acyl-coenzyme A thioesterase 13"/>
    <property type="match status" value="1"/>
</dbReference>
<dbReference type="GO" id="GO:0005739">
    <property type="term" value="C:mitochondrion"/>
    <property type="evidence" value="ECO:0007669"/>
    <property type="project" value="UniProtKB-SubCell"/>
</dbReference>
<comment type="subunit">
    <text evidence="26">Homotetramer. Interacts with PCTP.</text>
</comment>
<evidence type="ECO:0000259" key="34">
    <source>
        <dbReference type="Pfam" id="PF03061"/>
    </source>
</evidence>
<evidence type="ECO:0000256" key="9">
    <source>
        <dbReference type="ARBA" id="ARBA00022692"/>
    </source>
</evidence>
<comment type="catalytic activity">
    <reaction evidence="22">
        <text>dodecanoyl-CoA + H2O = dodecanoate + CoA + H(+)</text>
        <dbReference type="Rhea" id="RHEA:30135"/>
        <dbReference type="ChEBI" id="CHEBI:15377"/>
        <dbReference type="ChEBI" id="CHEBI:15378"/>
        <dbReference type="ChEBI" id="CHEBI:18262"/>
        <dbReference type="ChEBI" id="CHEBI:57287"/>
        <dbReference type="ChEBI" id="CHEBI:57375"/>
    </reaction>
    <physiologicalReaction direction="left-to-right" evidence="22">
        <dbReference type="Rhea" id="RHEA:30136"/>
    </physiologicalReaction>
</comment>
<evidence type="ECO:0000256" key="21">
    <source>
        <dbReference type="ARBA" id="ARBA00047969"/>
    </source>
</evidence>
<evidence type="ECO:0000256" key="22">
    <source>
        <dbReference type="ARBA" id="ARBA00048074"/>
    </source>
</evidence>
<evidence type="ECO:0000256" key="5">
    <source>
        <dbReference type="ARBA" id="ARBA00004514"/>
    </source>
</evidence>
<dbReference type="CDD" id="cd03443">
    <property type="entry name" value="PaaI_thioesterase"/>
    <property type="match status" value="1"/>
</dbReference>
<keyword evidence="12" id="KW-0007">Acetylation</keyword>